<sequence>MFFITFVYFIQLHHWPILLLLLFVRFHIYHKVSESIEIRFRTPPEDESIEEDDDEVPNEQTEKSSGFIDRFQAVQDILQVIQLQLDYIASLLERFRNTFNFTVPYLSYLAIFVLIVAAIVLYYVPFRWLIMIWGINKFSKRLRNPHYVDNNELLDFLSRVPSDKELKMYRESRANCEEPSPPPRNVPIQTSPKTKVNNKKTKLL</sequence>
<accession>A0AC34PVI5</accession>
<evidence type="ECO:0000313" key="1">
    <source>
        <dbReference type="Proteomes" id="UP000887576"/>
    </source>
</evidence>
<evidence type="ECO:0000313" key="2">
    <source>
        <dbReference type="WBParaSite" id="JU765_v2.g10407.t2"/>
    </source>
</evidence>
<name>A0AC34PVI5_9BILA</name>
<protein>
    <submittedName>
        <fullName evidence="2">Multiple C2 domain-containing protein</fullName>
    </submittedName>
</protein>
<organism evidence="1 2">
    <name type="scientific">Panagrolaimus sp. JU765</name>
    <dbReference type="NCBI Taxonomy" id="591449"/>
    <lineage>
        <taxon>Eukaryota</taxon>
        <taxon>Metazoa</taxon>
        <taxon>Ecdysozoa</taxon>
        <taxon>Nematoda</taxon>
        <taxon>Chromadorea</taxon>
        <taxon>Rhabditida</taxon>
        <taxon>Tylenchina</taxon>
        <taxon>Panagrolaimomorpha</taxon>
        <taxon>Panagrolaimoidea</taxon>
        <taxon>Panagrolaimidae</taxon>
        <taxon>Panagrolaimus</taxon>
    </lineage>
</organism>
<reference evidence="2" key="1">
    <citation type="submission" date="2022-11" db="UniProtKB">
        <authorList>
            <consortium name="WormBaseParasite"/>
        </authorList>
    </citation>
    <scope>IDENTIFICATION</scope>
</reference>
<proteinExistence type="predicted"/>
<dbReference type="WBParaSite" id="JU765_v2.g10407.t2">
    <property type="protein sequence ID" value="JU765_v2.g10407.t2"/>
    <property type="gene ID" value="JU765_v2.g10407"/>
</dbReference>
<dbReference type="Proteomes" id="UP000887576">
    <property type="component" value="Unplaced"/>
</dbReference>